<comment type="function">
    <text evidence="6">Specifically methylates the N4 position of cytidine in position 1402 (C1402) of 16S rRNA.</text>
</comment>
<evidence type="ECO:0000256" key="1">
    <source>
        <dbReference type="ARBA" id="ARBA00010396"/>
    </source>
</evidence>
<dbReference type="PANTHER" id="PTHR11265:SF0">
    <property type="entry name" value="12S RRNA N4-METHYLCYTIDINE METHYLTRANSFERASE"/>
    <property type="match status" value="1"/>
</dbReference>
<dbReference type="HAMAP" id="MF_01007">
    <property type="entry name" value="16SrRNA_methyltr_H"/>
    <property type="match status" value="1"/>
</dbReference>
<keyword evidence="3 6" id="KW-0489">Methyltransferase</keyword>
<keyword evidence="6" id="KW-0963">Cytoplasm</keyword>
<comment type="caution">
    <text evidence="7">The sequence shown here is derived from an EMBL/GenBank/DDBJ whole genome shotgun (WGS) entry which is preliminary data.</text>
</comment>
<keyword evidence="5 6" id="KW-0949">S-adenosyl-L-methionine</keyword>
<name>A0ABV4BD20_9GAMM</name>
<evidence type="ECO:0000256" key="6">
    <source>
        <dbReference type="HAMAP-Rule" id="MF_01007"/>
    </source>
</evidence>
<dbReference type="RefSeq" id="WP_369666092.1">
    <property type="nucleotide sequence ID" value="NZ_JBDKXB010000004.1"/>
</dbReference>
<dbReference type="InterPro" id="IPR023397">
    <property type="entry name" value="SAM-dep_MeTrfase_MraW_recog"/>
</dbReference>
<gene>
    <name evidence="6 7" type="primary">rsmH</name>
    <name evidence="7" type="ORF">ABC977_04725</name>
</gene>
<feature type="binding site" evidence="6">
    <location>
        <position position="102"/>
    </location>
    <ligand>
        <name>S-adenosyl-L-methionine</name>
        <dbReference type="ChEBI" id="CHEBI:59789"/>
    </ligand>
</feature>
<dbReference type="Gene3D" id="3.40.50.150">
    <property type="entry name" value="Vaccinia Virus protein VP39"/>
    <property type="match status" value="1"/>
</dbReference>
<dbReference type="EMBL" id="JBDKXB010000004">
    <property type="protein sequence ID" value="MEY6431709.1"/>
    <property type="molecule type" value="Genomic_DNA"/>
</dbReference>
<dbReference type="PANTHER" id="PTHR11265">
    <property type="entry name" value="S-ADENOSYL-METHYLTRANSFERASE MRAW"/>
    <property type="match status" value="1"/>
</dbReference>
<comment type="subcellular location">
    <subcellularLocation>
        <location evidence="6">Cytoplasm</location>
    </subcellularLocation>
</comment>
<organism evidence="7 8">
    <name type="scientific">Thioalkalicoccus limnaeus</name>
    <dbReference type="NCBI Taxonomy" id="120681"/>
    <lineage>
        <taxon>Bacteria</taxon>
        <taxon>Pseudomonadati</taxon>
        <taxon>Pseudomonadota</taxon>
        <taxon>Gammaproteobacteria</taxon>
        <taxon>Chromatiales</taxon>
        <taxon>Chromatiaceae</taxon>
        <taxon>Thioalkalicoccus</taxon>
    </lineage>
</organism>
<dbReference type="SUPFAM" id="SSF53335">
    <property type="entry name" value="S-adenosyl-L-methionine-dependent methyltransferases"/>
    <property type="match status" value="1"/>
</dbReference>
<proteinExistence type="inferred from homology"/>
<evidence type="ECO:0000313" key="8">
    <source>
        <dbReference type="Proteomes" id="UP001564408"/>
    </source>
</evidence>
<dbReference type="InterPro" id="IPR029063">
    <property type="entry name" value="SAM-dependent_MTases_sf"/>
</dbReference>
<keyword evidence="8" id="KW-1185">Reference proteome</keyword>
<evidence type="ECO:0000256" key="4">
    <source>
        <dbReference type="ARBA" id="ARBA00022679"/>
    </source>
</evidence>
<dbReference type="PIRSF" id="PIRSF004486">
    <property type="entry name" value="MraW"/>
    <property type="match status" value="1"/>
</dbReference>
<dbReference type="NCBIfam" id="TIGR00006">
    <property type="entry name" value="16S rRNA (cytosine(1402)-N(4))-methyltransferase RsmH"/>
    <property type="match status" value="1"/>
</dbReference>
<accession>A0ABV4BD20</accession>
<evidence type="ECO:0000313" key="7">
    <source>
        <dbReference type="EMBL" id="MEY6431709.1"/>
    </source>
</evidence>
<dbReference type="GO" id="GO:0008168">
    <property type="term" value="F:methyltransferase activity"/>
    <property type="evidence" value="ECO:0007669"/>
    <property type="project" value="UniProtKB-KW"/>
</dbReference>
<sequence length="311" mass="34435">MNSGNHRPVLLEESVQALAIRPDGRYLDATFGRGGHSRAILARLGRGGRLFGLDRDPDAVAVGQALAKQDHRFGMYHMPFSRLTDVVRELGLLGAIDGLLFDLGVSSPQLDEPHRGFSFSDDGPLDMRMDPTAGEPASRWLALATREEIARVLREYGEERFAGRIATAIVRRRAAAPLTRTRDLAALIEAAVPTREPGKHPATRTFQALRIQINLELDELAAALTQVRDLLAVGGRFVVISFHSLEDRLVKRFVREQARGERFPIGVPVIDRQREPWLEPVGKAVRPSPEEIAANPRARSAIMRIAERCPS</sequence>
<feature type="binding site" evidence="6">
    <location>
        <position position="109"/>
    </location>
    <ligand>
        <name>S-adenosyl-L-methionine</name>
        <dbReference type="ChEBI" id="CHEBI:59789"/>
    </ligand>
</feature>
<keyword evidence="2 6" id="KW-0698">rRNA processing</keyword>
<feature type="binding site" evidence="6">
    <location>
        <position position="80"/>
    </location>
    <ligand>
        <name>S-adenosyl-L-methionine</name>
        <dbReference type="ChEBI" id="CHEBI:59789"/>
    </ligand>
</feature>
<evidence type="ECO:0000256" key="5">
    <source>
        <dbReference type="ARBA" id="ARBA00022691"/>
    </source>
</evidence>
<dbReference type="EC" id="2.1.1.199" evidence="6"/>
<evidence type="ECO:0000256" key="3">
    <source>
        <dbReference type="ARBA" id="ARBA00022603"/>
    </source>
</evidence>
<dbReference type="SUPFAM" id="SSF81799">
    <property type="entry name" value="Putative methyltransferase TM0872, insert domain"/>
    <property type="match status" value="1"/>
</dbReference>
<reference evidence="7 8" key="1">
    <citation type="submission" date="2024-05" db="EMBL/GenBank/DDBJ databases">
        <title>Genome Sequence and Characterization of the New Strain Purple Sulfur Bacterium of Genus Thioalkalicoccus.</title>
        <authorList>
            <person name="Bryantseva I.A."/>
            <person name="Kyndt J.A."/>
            <person name="Imhoff J.F."/>
        </authorList>
    </citation>
    <scope>NUCLEOTIDE SEQUENCE [LARGE SCALE GENOMIC DNA]</scope>
    <source>
        <strain evidence="7 8">Um2</strain>
    </source>
</reference>
<dbReference type="Proteomes" id="UP001564408">
    <property type="component" value="Unassembled WGS sequence"/>
</dbReference>
<protein>
    <recommendedName>
        <fullName evidence="6">Ribosomal RNA small subunit methyltransferase H</fullName>
        <ecNumber evidence="6">2.1.1.199</ecNumber>
    </recommendedName>
    <alternativeName>
        <fullName evidence="6">16S rRNA m(4)C1402 methyltransferase</fullName>
    </alternativeName>
    <alternativeName>
        <fullName evidence="6">rRNA (cytosine-N(4)-)-methyltransferase RsmH</fullName>
    </alternativeName>
</protein>
<feature type="binding site" evidence="6">
    <location>
        <begin position="34"/>
        <end position="36"/>
    </location>
    <ligand>
        <name>S-adenosyl-L-methionine</name>
        <dbReference type="ChEBI" id="CHEBI:59789"/>
    </ligand>
</feature>
<comment type="catalytic activity">
    <reaction evidence="6">
        <text>cytidine(1402) in 16S rRNA + S-adenosyl-L-methionine = N(4)-methylcytidine(1402) in 16S rRNA + S-adenosyl-L-homocysteine + H(+)</text>
        <dbReference type="Rhea" id="RHEA:42928"/>
        <dbReference type="Rhea" id="RHEA-COMP:10286"/>
        <dbReference type="Rhea" id="RHEA-COMP:10287"/>
        <dbReference type="ChEBI" id="CHEBI:15378"/>
        <dbReference type="ChEBI" id="CHEBI:57856"/>
        <dbReference type="ChEBI" id="CHEBI:59789"/>
        <dbReference type="ChEBI" id="CHEBI:74506"/>
        <dbReference type="ChEBI" id="CHEBI:82748"/>
        <dbReference type="EC" id="2.1.1.199"/>
    </reaction>
</comment>
<comment type="similarity">
    <text evidence="1 6">Belongs to the methyltransferase superfamily. RsmH family.</text>
</comment>
<keyword evidence="4 6" id="KW-0808">Transferase</keyword>
<dbReference type="InterPro" id="IPR002903">
    <property type="entry name" value="RsmH"/>
</dbReference>
<evidence type="ECO:0000256" key="2">
    <source>
        <dbReference type="ARBA" id="ARBA00022552"/>
    </source>
</evidence>
<dbReference type="Gene3D" id="1.10.150.170">
    <property type="entry name" value="Putative methyltransferase TM0872, insert domain"/>
    <property type="match status" value="1"/>
</dbReference>
<feature type="binding site" evidence="6">
    <location>
        <position position="54"/>
    </location>
    <ligand>
        <name>S-adenosyl-L-methionine</name>
        <dbReference type="ChEBI" id="CHEBI:59789"/>
    </ligand>
</feature>
<dbReference type="GO" id="GO:0032259">
    <property type="term" value="P:methylation"/>
    <property type="evidence" value="ECO:0007669"/>
    <property type="project" value="UniProtKB-KW"/>
</dbReference>
<dbReference type="Pfam" id="PF01795">
    <property type="entry name" value="Methyltransf_5"/>
    <property type="match status" value="1"/>
</dbReference>